<dbReference type="AlphaFoldDB" id="A0A5N6LB22"/>
<keyword evidence="4" id="KW-0408">Iron</keyword>
<comment type="caution">
    <text evidence="6">The sequence shown here is derived from an EMBL/GenBank/DDBJ whole genome shotgun (WGS) entry which is preliminary data.</text>
</comment>
<keyword evidence="7" id="KW-1185">Reference proteome</keyword>
<sequence length="169" mass="19689">MCDWAFGRFRVCPNLSDTSSNDGTLENCPQLLEGKYLGYSYTSLVFAPYGDHWRNLKHVASTEILLSHRLREFEPIRANEGCIMLRILYRASEKSTVFLVKPMLVDLTLKDVMKMISGKRYYYSKNDVVTDEEKEKAHRFQEIVVMSEQIRKEVDEFASTERHVHGRAD</sequence>
<dbReference type="InterPro" id="IPR050651">
    <property type="entry name" value="Plant_Cytochrome_P450_Monoox"/>
</dbReference>
<keyword evidence="1" id="KW-0349">Heme</keyword>
<evidence type="ECO:0000256" key="1">
    <source>
        <dbReference type="ARBA" id="ARBA00022617"/>
    </source>
</evidence>
<dbReference type="Gene3D" id="1.10.630.10">
    <property type="entry name" value="Cytochrome P450"/>
    <property type="match status" value="1"/>
</dbReference>
<dbReference type="InterPro" id="IPR036396">
    <property type="entry name" value="Cyt_P450_sf"/>
</dbReference>
<dbReference type="OrthoDB" id="1055148at2759"/>
<dbReference type="PANTHER" id="PTHR47947:SF24">
    <property type="entry name" value="ISOFLAVONE 2'-HYDROXYLASE-LIKE"/>
    <property type="match status" value="1"/>
</dbReference>
<dbReference type="GO" id="GO:0020037">
    <property type="term" value="F:heme binding"/>
    <property type="evidence" value="ECO:0007669"/>
    <property type="project" value="InterPro"/>
</dbReference>
<proteinExistence type="predicted"/>
<protein>
    <recommendedName>
        <fullName evidence="8">Cytochrome P450</fullName>
    </recommendedName>
</protein>
<keyword evidence="5" id="KW-0503">Monooxygenase</keyword>
<reference evidence="6 7" key="1">
    <citation type="submission" date="2019-05" db="EMBL/GenBank/DDBJ databases">
        <title>Mikania micrantha, genome provides insights into the molecular mechanism of rapid growth.</title>
        <authorList>
            <person name="Liu B."/>
        </authorList>
    </citation>
    <scope>NUCLEOTIDE SEQUENCE [LARGE SCALE GENOMIC DNA]</scope>
    <source>
        <strain evidence="6">NLD-2019</strain>
        <tissue evidence="6">Leaf</tissue>
    </source>
</reference>
<name>A0A5N6LB22_9ASTR</name>
<evidence type="ECO:0000256" key="2">
    <source>
        <dbReference type="ARBA" id="ARBA00022723"/>
    </source>
</evidence>
<dbReference type="GO" id="GO:0005506">
    <property type="term" value="F:iron ion binding"/>
    <property type="evidence" value="ECO:0007669"/>
    <property type="project" value="InterPro"/>
</dbReference>
<evidence type="ECO:0000313" key="6">
    <source>
        <dbReference type="EMBL" id="KAD0053220.1"/>
    </source>
</evidence>
<organism evidence="6 7">
    <name type="scientific">Mikania micrantha</name>
    <name type="common">bitter vine</name>
    <dbReference type="NCBI Taxonomy" id="192012"/>
    <lineage>
        <taxon>Eukaryota</taxon>
        <taxon>Viridiplantae</taxon>
        <taxon>Streptophyta</taxon>
        <taxon>Embryophyta</taxon>
        <taxon>Tracheophyta</taxon>
        <taxon>Spermatophyta</taxon>
        <taxon>Magnoliopsida</taxon>
        <taxon>eudicotyledons</taxon>
        <taxon>Gunneridae</taxon>
        <taxon>Pentapetalae</taxon>
        <taxon>asterids</taxon>
        <taxon>campanulids</taxon>
        <taxon>Asterales</taxon>
        <taxon>Asteraceae</taxon>
        <taxon>Asteroideae</taxon>
        <taxon>Heliantheae alliance</taxon>
        <taxon>Eupatorieae</taxon>
        <taxon>Mikania</taxon>
    </lineage>
</organism>
<gene>
    <name evidence="6" type="ORF">E3N88_44867</name>
</gene>
<evidence type="ECO:0000256" key="3">
    <source>
        <dbReference type="ARBA" id="ARBA00023002"/>
    </source>
</evidence>
<evidence type="ECO:0000256" key="4">
    <source>
        <dbReference type="ARBA" id="ARBA00023004"/>
    </source>
</evidence>
<dbReference type="SUPFAM" id="SSF48264">
    <property type="entry name" value="Cytochrome P450"/>
    <property type="match status" value="1"/>
</dbReference>
<evidence type="ECO:0000256" key="5">
    <source>
        <dbReference type="ARBA" id="ARBA00023033"/>
    </source>
</evidence>
<evidence type="ECO:0008006" key="8">
    <source>
        <dbReference type="Google" id="ProtNLM"/>
    </source>
</evidence>
<dbReference type="EMBL" id="SZYD01002009">
    <property type="protein sequence ID" value="KAD0053220.1"/>
    <property type="molecule type" value="Genomic_DNA"/>
</dbReference>
<dbReference type="PANTHER" id="PTHR47947">
    <property type="entry name" value="CYTOCHROME P450 82C3-RELATED"/>
    <property type="match status" value="1"/>
</dbReference>
<keyword evidence="2" id="KW-0479">Metal-binding</keyword>
<dbReference type="GO" id="GO:0016705">
    <property type="term" value="F:oxidoreductase activity, acting on paired donors, with incorporation or reduction of molecular oxygen"/>
    <property type="evidence" value="ECO:0007669"/>
    <property type="project" value="InterPro"/>
</dbReference>
<accession>A0A5N6LB22</accession>
<dbReference type="Proteomes" id="UP000326396">
    <property type="component" value="Unassembled WGS sequence"/>
</dbReference>
<dbReference type="GO" id="GO:0004497">
    <property type="term" value="F:monooxygenase activity"/>
    <property type="evidence" value="ECO:0007669"/>
    <property type="project" value="UniProtKB-KW"/>
</dbReference>
<keyword evidence="3" id="KW-0560">Oxidoreductase</keyword>
<evidence type="ECO:0000313" key="7">
    <source>
        <dbReference type="Proteomes" id="UP000326396"/>
    </source>
</evidence>